<proteinExistence type="predicted"/>
<comment type="caution">
    <text evidence="1">The sequence shown here is derived from an EMBL/GenBank/DDBJ whole genome shotgun (WGS) entry which is preliminary data.</text>
</comment>
<protein>
    <submittedName>
        <fullName evidence="1">Uncharacterized protein</fullName>
    </submittedName>
</protein>
<accession>A0AAD5KXG2</accession>
<gene>
    <name evidence="1" type="ORF">GHT06_012371</name>
</gene>
<evidence type="ECO:0000313" key="2">
    <source>
        <dbReference type="Proteomes" id="UP000820818"/>
    </source>
</evidence>
<dbReference type="AlphaFoldDB" id="A0AAD5KXG2"/>
<dbReference type="EMBL" id="WJBH02000003">
    <property type="protein sequence ID" value="KAI9561414.1"/>
    <property type="molecule type" value="Genomic_DNA"/>
</dbReference>
<evidence type="ECO:0000313" key="1">
    <source>
        <dbReference type="EMBL" id="KAI9561414.1"/>
    </source>
</evidence>
<reference evidence="1 2" key="1">
    <citation type="submission" date="2022-05" db="EMBL/GenBank/DDBJ databases">
        <title>A multi-omics perspective on studying reproductive biology in Daphnia sinensis.</title>
        <authorList>
            <person name="Jia J."/>
        </authorList>
    </citation>
    <scope>NUCLEOTIDE SEQUENCE [LARGE SCALE GENOMIC DNA]</scope>
    <source>
        <strain evidence="1 2">WSL</strain>
    </source>
</reference>
<sequence>MLMDLAKEGKTNCIVFANKDEGRMSGQAVASGYISGSFASTFSSVTRRFNANNKQQWLLSRC</sequence>
<name>A0AAD5KXG2_9CRUS</name>
<keyword evidence="2" id="KW-1185">Reference proteome</keyword>
<dbReference type="Proteomes" id="UP000820818">
    <property type="component" value="Linkage Group LG3"/>
</dbReference>
<organism evidence="1 2">
    <name type="scientific">Daphnia sinensis</name>
    <dbReference type="NCBI Taxonomy" id="1820382"/>
    <lineage>
        <taxon>Eukaryota</taxon>
        <taxon>Metazoa</taxon>
        <taxon>Ecdysozoa</taxon>
        <taxon>Arthropoda</taxon>
        <taxon>Crustacea</taxon>
        <taxon>Branchiopoda</taxon>
        <taxon>Diplostraca</taxon>
        <taxon>Cladocera</taxon>
        <taxon>Anomopoda</taxon>
        <taxon>Daphniidae</taxon>
        <taxon>Daphnia</taxon>
        <taxon>Daphnia similis group</taxon>
    </lineage>
</organism>